<accession>A0AAV7HBA7</accession>
<evidence type="ECO:0000313" key="2">
    <source>
        <dbReference type="Proteomes" id="UP000775213"/>
    </source>
</evidence>
<organism evidence="1 2">
    <name type="scientific">Dendrobium chrysotoxum</name>
    <name type="common">Orchid</name>
    <dbReference type="NCBI Taxonomy" id="161865"/>
    <lineage>
        <taxon>Eukaryota</taxon>
        <taxon>Viridiplantae</taxon>
        <taxon>Streptophyta</taxon>
        <taxon>Embryophyta</taxon>
        <taxon>Tracheophyta</taxon>
        <taxon>Spermatophyta</taxon>
        <taxon>Magnoliopsida</taxon>
        <taxon>Liliopsida</taxon>
        <taxon>Asparagales</taxon>
        <taxon>Orchidaceae</taxon>
        <taxon>Epidendroideae</taxon>
        <taxon>Malaxideae</taxon>
        <taxon>Dendrobiinae</taxon>
        <taxon>Dendrobium</taxon>
    </lineage>
</organism>
<comment type="caution">
    <text evidence="1">The sequence shown here is derived from an EMBL/GenBank/DDBJ whole genome shotgun (WGS) entry which is preliminary data.</text>
</comment>
<evidence type="ECO:0000313" key="1">
    <source>
        <dbReference type="EMBL" id="KAH0465152.1"/>
    </source>
</evidence>
<dbReference type="Proteomes" id="UP000775213">
    <property type="component" value="Unassembled WGS sequence"/>
</dbReference>
<protein>
    <submittedName>
        <fullName evidence="1">Uncharacterized protein</fullName>
    </submittedName>
</protein>
<dbReference type="EMBL" id="JAGFBR010000006">
    <property type="protein sequence ID" value="KAH0465152.1"/>
    <property type="molecule type" value="Genomic_DNA"/>
</dbReference>
<reference evidence="1 2" key="1">
    <citation type="journal article" date="2021" name="Hortic Res">
        <title>Chromosome-scale assembly of the Dendrobium chrysotoxum genome enhances the understanding of orchid evolution.</title>
        <authorList>
            <person name="Zhang Y."/>
            <person name="Zhang G.Q."/>
            <person name="Zhang D."/>
            <person name="Liu X.D."/>
            <person name="Xu X.Y."/>
            <person name="Sun W.H."/>
            <person name="Yu X."/>
            <person name="Zhu X."/>
            <person name="Wang Z.W."/>
            <person name="Zhao X."/>
            <person name="Zhong W.Y."/>
            <person name="Chen H."/>
            <person name="Yin W.L."/>
            <person name="Huang T."/>
            <person name="Niu S.C."/>
            <person name="Liu Z.J."/>
        </authorList>
    </citation>
    <scope>NUCLEOTIDE SEQUENCE [LARGE SCALE GENOMIC DNA]</scope>
    <source>
        <strain evidence="1">Lindl</strain>
    </source>
</reference>
<proteinExistence type="predicted"/>
<dbReference type="AlphaFoldDB" id="A0AAV7HBA7"/>
<gene>
    <name evidence="1" type="ORF">IEQ34_005255</name>
</gene>
<keyword evidence="2" id="KW-1185">Reference proteome</keyword>
<name>A0AAV7HBA7_DENCH</name>
<sequence>MQKFISKYKQMVHYVRPVTYRCYVLTFQTSSDSFDKVIHKDVEDKLKTLNIYQFLKFPPSQKNVPLIYELLKLWDISQQGFIIKVHLLKFTSDDVALLTGLPNKGAEII</sequence>